<evidence type="ECO:0000313" key="2">
    <source>
        <dbReference type="EMBL" id="CEM26338.1"/>
    </source>
</evidence>
<dbReference type="GO" id="GO:0008202">
    <property type="term" value="P:steroid metabolic process"/>
    <property type="evidence" value="ECO:0007669"/>
    <property type="project" value="TreeGrafter"/>
</dbReference>
<dbReference type="PRINTS" id="PR00080">
    <property type="entry name" value="SDRFAMILY"/>
</dbReference>
<dbReference type="Gene3D" id="3.40.50.720">
    <property type="entry name" value="NAD(P)-binding Rossmann-like Domain"/>
    <property type="match status" value="1"/>
</dbReference>
<dbReference type="PANTHER" id="PTHR43313:SF43">
    <property type="entry name" value="D-BETA-HYDROXYBUTYRATE DEHYDROGENASE, MITOCHONDRIAL"/>
    <property type="match status" value="1"/>
</dbReference>
<comment type="similarity">
    <text evidence="1">Belongs to the short-chain dehydrogenases/reductases (SDR) family.</text>
</comment>
<dbReference type="InterPro" id="IPR020904">
    <property type="entry name" value="Sc_DH/Rdtase_CS"/>
</dbReference>
<name>A0A0G4GB33_9ALVE</name>
<dbReference type="GO" id="GO:0016491">
    <property type="term" value="F:oxidoreductase activity"/>
    <property type="evidence" value="ECO:0007669"/>
    <property type="project" value="TreeGrafter"/>
</dbReference>
<evidence type="ECO:0000256" key="1">
    <source>
        <dbReference type="RuleBase" id="RU000363"/>
    </source>
</evidence>
<dbReference type="Pfam" id="PF00106">
    <property type="entry name" value="adh_short"/>
    <property type="match status" value="1"/>
</dbReference>
<accession>A0A0G4GB33</accession>
<dbReference type="PROSITE" id="PS00061">
    <property type="entry name" value="ADH_SHORT"/>
    <property type="match status" value="1"/>
</dbReference>
<dbReference type="AlphaFoldDB" id="A0A0G4GB33"/>
<organism evidence="2">
    <name type="scientific">Chromera velia CCMP2878</name>
    <dbReference type="NCBI Taxonomy" id="1169474"/>
    <lineage>
        <taxon>Eukaryota</taxon>
        <taxon>Sar</taxon>
        <taxon>Alveolata</taxon>
        <taxon>Colpodellida</taxon>
        <taxon>Chromeraceae</taxon>
        <taxon>Chromera</taxon>
    </lineage>
</organism>
<sequence>MDSQVVSAALQGLPPIRALLDWWRKQKRRSKVAVSTAAILAAIWYYRYRIRPMLSIKSARGKAVFVTGCDTGFGNMLAKRLDVLGFRVFAGCLSEQSAAKLKSETSAALTTLICDVTKEDQIVAAAREVEAQCPQGLYAVVNNAGVSDSFLAHVTRPEAVRRTMEINFIGTVAVNYHFFELIRRAKGRIVNMASVWGYFSGFGFGPYSASKFAVQAYSEALRQEVEGFGMKVIVIEPGLCRTPLMTVEAQKGIERTWQRAEESRKNVYVDREKFFKGCQKSLALLQYIAEDPKKVVNAYERALVSAYPRTRYTPTMNSKLFYGVSQLPDFLKDCLAKYILCPKMVAVDDV</sequence>
<proteinExistence type="inferred from homology"/>
<protein>
    <submittedName>
        <fullName evidence="2">Uncharacterized protein</fullName>
    </submittedName>
</protein>
<dbReference type="InterPro" id="IPR002347">
    <property type="entry name" value="SDR_fam"/>
</dbReference>
<reference evidence="2" key="1">
    <citation type="submission" date="2014-11" db="EMBL/GenBank/DDBJ databases">
        <authorList>
            <person name="Otto D Thomas"/>
            <person name="Naeem Raeece"/>
        </authorList>
    </citation>
    <scope>NUCLEOTIDE SEQUENCE</scope>
</reference>
<dbReference type="PhylomeDB" id="A0A0G4GB33"/>
<dbReference type="VEuPathDB" id="CryptoDB:Cvel_21092"/>
<dbReference type="EMBL" id="CDMZ01001049">
    <property type="protein sequence ID" value="CEM26338.1"/>
    <property type="molecule type" value="Genomic_DNA"/>
</dbReference>
<dbReference type="SUPFAM" id="SSF51735">
    <property type="entry name" value="NAD(P)-binding Rossmann-fold domains"/>
    <property type="match status" value="1"/>
</dbReference>
<gene>
    <name evidence="2" type="ORF">Cvel_21092</name>
</gene>
<dbReference type="InterPro" id="IPR036291">
    <property type="entry name" value="NAD(P)-bd_dom_sf"/>
</dbReference>
<dbReference type="PANTHER" id="PTHR43313">
    <property type="entry name" value="SHORT-CHAIN DEHYDROGENASE/REDUCTASE FAMILY 9C"/>
    <property type="match status" value="1"/>
</dbReference>
<dbReference type="PRINTS" id="PR00081">
    <property type="entry name" value="GDHRDH"/>
</dbReference>